<proteinExistence type="predicted"/>
<sequence length="962" mass="105614">MSAHALQLPRIDFSGVDPSAPGTGTWSAVRAQVVDALATFGCFDARYPALTPDLRAALFDTAVRPLFALPAEAKRRNHYGPEKPFHGYLGGTPGPGTAHESLAVVDGAEAAEKVRDDFASLDGYESLAIVDGTEPEPIRDFAGLMWPHGDNASFCETVHGAAKRMLELEEAVRRMVMEGLGVAKYHEALSESTWHLLRMSKYRTPNNAAEKAEVRFGSHQDINTLSVVCQHEVEGLQVQTRDEEWILVKPSPDSLIVLAGHALRVRITPSPDHLPYASFHLHGPTIVCTRHSIGSPSAETPQGTPPSCSRSPASWCRRPASLRTTSTLLVSSRTTTTTWPASVLLKKPLAAKINSRPTVEYRQHCSRTRLSTVAAAAVVSTPRPGHQPRFRKQIKQPPSPSKTRHGAKRISSAETARMGAGAAQLPRIDFSGVNPSAPGTGAWSAVRAQVMEALTTGGCFDAHYPALTPEQRAALFDGAVRPLFALPVDAKRRNYYGADKPFHGYLGDIPGYYGYESLAIVDGTKPELVRDFAGLMWPDGGGDAGFCNAVHGAAARIFELEDAVRRMVMEGLGVARYHDALSPSTWHLFRMSEYKAPNAAEKTVRYGSHQDSNLLSVVCQHEVEGLEMQTRDGEWIVVKPSPTSLVVMVGQALRNINGSHSENICQTEHGQTTVCTHHFTGLLSLGMSPGTLPCCSPSRTSKFRRQMNSWTTNTLPVSSPMTTTTSSASVFLKKVLTRKISSRPSVEYRQQHLYAELQFSPVRTIELSNLETVRGAVERMAELEEAVRGMVLEGLGVAEHHEPLNESTWHLFRMWEYKPAEKTASRHLGYSGSHQDTTALSLVCQAASTRWRGWRCRPRPGSGSVKPSPASIVVMVGNALRAWTNDRLHAPFHRVIVRGDATRYSAVLFSILSCKIQASDELVDDDEHPPRFKPYYHDDFTLFYVSEEGARHEDKLKAYCGI</sequence>
<evidence type="ECO:0000313" key="3">
    <source>
        <dbReference type="EMBL" id="OEL14296.1"/>
    </source>
</evidence>
<keyword evidence="3" id="KW-0560">Oxidoreductase</keyword>
<dbReference type="EMBL" id="LWDX02070525">
    <property type="protein sequence ID" value="OEL14296.1"/>
    <property type="molecule type" value="Genomic_DNA"/>
</dbReference>
<dbReference type="PANTHER" id="PTHR47990">
    <property type="entry name" value="2-OXOGLUTARATE (2OG) AND FE(II)-DEPENDENT OXYGENASE SUPERFAMILY PROTEIN-RELATED"/>
    <property type="match status" value="1"/>
</dbReference>
<dbReference type="InterPro" id="IPR050231">
    <property type="entry name" value="Iron_ascorbate_oxido_reductase"/>
</dbReference>
<dbReference type="Gene3D" id="2.60.120.330">
    <property type="entry name" value="B-lactam Antibiotic, Isopenicillin N Synthase, Chain"/>
    <property type="match status" value="3"/>
</dbReference>
<feature type="domain" description="Fe2OG dioxygenase" evidence="2">
    <location>
        <begin position="808"/>
        <end position="912"/>
    </location>
</feature>
<feature type="region of interest" description="Disordered" evidence="1">
    <location>
        <begin position="294"/>
        <end position="315"/>
    </location>
</feature>
<protein>
    <submittedName>
        <fullName evidence="3">Putative 2-oxoglutarate-dependent dioxygenase AOP1.2</fullName>
    </submittedName>
</protein>
<dbReference type="AlphaFoldDB" id="A0A1E5UN60"/>
<evidence type="ECO:0000313" key="4">
    <source>
        <dbReference type="Proteomes" id="UP000095767"/>
    </source>
</evidence>
<keyword evidence="4" id="KW-1185">Reference proteome</keyword>
<dbReference type="STRING" id="888268.A0A1E5UN60"/>
<organism evidence="3 4">
    <name type="scientific">Dichanthelium oligosanthes</name>
    <dbReference type="NCBI Taxonomy" id="888268"/>
    <lineage>
        <taxon>Eukaryota</taxon>
        <taxon>Viridiplantae</taxon>
        <taxon>Streptophyta</taxon>
        <taxon>Embryophyta</taxon>
        <taxon>Tracheophyta</taxon>
        <taxon>Spermatophyta</taxon>
        <taxon>Magnoliopsida</taxon>
        <taxon>Liliopsida</taxon>
        <taxon>Poales</taxon>
        <taxon>Poaceae</taxon>
        <taxon>PACMAD clade</taxon>
        <taxon>Panicoideae</taxon>
        <taxon>Panicodae</taxon>
        <taxon>Paniceae</taxon>
        <taxon>Dichantheliinae</taxon>
        <taxon>Dichanthelium</taxon>
    </lineage>
</organism>
<reference evidence="3 4" key="1">
    <citation type="submission" date="2016-09" db="EMBL/GenBank/DDBJ databases">
        <title>The draft genome of Dichanthelium oligosanthes: A C3 panicoid grass species.</title>
        <authorList>
            <person name="Studer A.J."/>
            <person name="Schnable J.C."/>
            <person name="Brutnell T.P."/>
        </authorList>
    </citation>
    <scope>NUCLEOTIDE SEQUENCE [LARGE SCALE GENOMIC DNA]</scope>
    <source>
        <strain evidence="4">cv. Kellogg 1175</strain>
        <tissue evidence="3">Leaf</tissue>
    </source>
</reference>
<feature type="domain" description="Fe2OG dioxygenase" evidence="2">
    <location>
        <begin position="585"/>
        <end position="713"/>
    </location>
</feature>
<dbReference type="InterPro" id="IPR027443">
    <property type="entry name" value="IPNS-like_sf"/>
</dbReference>
<gene>
    <name evidence="3" type="ORF">BAE44_0024686</name>
</gene>
<dbReference type="SUPFAM" id="SSF51197">
    <property type="entry name" value="Clavaminate synthase-like"/>
    <property type="match status" value="3"/>
</dbReference>
<dbReference type="GO" id="GO:0051213">
    <property type="term" value="F:dioxygenase activity"/>
    <property type="evidence" value="ECO:0007669"/>
    <property type="project" value="UniProtKB-KW"/>
</dbReference>
<accession>A0A1E5UN60</accession>
<dbReference type="Proteomes" id="UP000095767">
    <property type="component" value="Unassembled WGS sequence"/>
</dbReference>
<evidence type="ECO:0000259" key="2">
    <source>
        <dbReference type="PROSITE" id="PS51471"/>
    </source>
</evidence>
<comment type="caution">
    <text evidence="3">The sequence shown here is derived from an EMBL/GenBank/DDBJ whole genome shotgun (WGS) entry which is preliminary data.</text>
</comment>
<keyword evidence="3" id="KW-0223">Dioxygenase</keyword>
<dbReference type="Pfam" id="PF03171">
    <property type="entry name" value="2OG-FeII_Oxy"/>
    <property type="match status" value="3"/>
</dbReference>
<dbReference type="InterPro" id="IPR005123">
    <property type="entry name" value="Oxoglu/Fe-dep_dioxygenase_dom"/>
</dbReference>
<feature type="region of interest" description="Disordered" evidence="1">
    <location>
        <begin position="379"/>
        <end position="418"/>
    </location>
</feature>
<dbReference type="InterPro" id="IPR044861">
    <property type="entry name" value="IPNS-like_FE2OG_OXY"/>
</dbReference>
<feature type="domain" description="Fe2OG dioxygenase" evidence="2">
    <location>
        <begin position="193"/>
        <end position="342"/>
    </location>
</feature>
<dbReference type="OrthoDB" id="288590at2759"/>
<name>A0A1E5UN60_9POAL</name>
<dbReference type="PROSITE" id="PS51471">
    <property type="entry name" value="FE2OG_OXY"/>
    <property type="match status" value="3"/>
</dbReference>
<feature type="compositionally biased region" description="Polar residues" evidence="1">
    <location>
        <begin position="294"/>
        <end position="312"/>
    </location>
</feature>
<evidence type="ECO:0000256" key="1">
    <source>
        <dbReference type="SAM" id="MobiDB-lite"/>
    </source>
</evidence>